<comment type="caution">
    <text evidence="1">The sequence shown here is derived from an EMBL/GenBank/DDBJ whole genome shotgun (WGS) entry which is preliminary data.</text>
</comment>
<sequence length="198" mass="22519">MELREHTSVLRPFLRSFLSPFTWMFESRALSRLLQCTQAKDSYKWLIELAIDANKRGIAELASANRANAMHAYTEAIQHIHFAGLVALEEKQKEAVKTLYSVCLANRACALLQSGEKMDACFALLDAEASEVLSPGFSKAYHCQWKAHEILGNVYASQDVTERALKNIGLGHWRQLRNDWSHRRDIASRKRTASTRPE</sequence>
<keyword evidence="2" id="KW-1185">Reference proteome</keyword>
<evidence type="ECO:0000313" key="2">
    <source>
        <dbReference type="Proteomes" id="UP000814140"/>
    </source>
</evidence>
<organism evidence="1 2">
    <name type="scientific">Artomyces pyxidatus</name>
    <dbReference type="NCBI Taxonomy" id="48021"/>
    <lineage>
        <taxon>Eukaryota</taxon>
        <taxon>Fungi</taxon>
        <taxon>Dikarya</taxon>
        <taxon>Basidiomycota</taxon>
        <taxon>Agaricomycotina</taxon>
        <taxon>Agaricomycetes</taxon>
        <taxon>Russulales</taxon>
        <taxon>Auriscalpiaceae</taxon>
        <taxon>Artomyces</taxon>
    </lineage>
</organism>
<name>A0ACB8TE19_9AGAM</name>
<protein>
    <submittedName>
        <fullName evidence="1">Uncharacterized protein</fullName>
    </submittedName>
</protein>
<reference evidence="1" key="1">
    <citation type="submission" date="2021-03" db="EMBL/GenBank/DDBJ databases">
        <authorList>
            <consortium name="DOE Joint Genome Institute"/>
            <person name="Ahrendt S."/>
            <person name="Looney B.P."/>
            <person name="Miyauchi S."/>
            <person name="Morin E."/>
            <person name="Drula E."/>
            <person name="Courty P.E."/>
            <person name="Chicoki N."/>
            <person name="Fauchery L."/>
            <person name="Kohler A."/>
            <person name="Kuo A."/>
            <person name="Labutti K."/>
            <person name="Pangilinan J."/>
            <person name="Lipzen A."/>
            <person name="Riley R."/>
            <person name="Andreopoulos W."/>
            <person name="He G."/>
            <person name="Johnson J."/>
            <person name="Barry K.W."/>
            <person name="Grigoriev I.V."/>
            <person name="Nagy L."/>
            <person name="Hibbett D."/>
            <person name="Henrissat B."/>
            <person name="Matheny P.B."/>
            <person name="Labbe J."/>
            <person name="Martin F."/>
        </authorList>
    </citation>
    <scope>NUCLEOTIDE SEQUENCE</scope>
    <source>
        <strain evidence="1">HHB10654</strain>
    </source>
</reference>
<evidence type="ECO:0000313" key="1">
    <source>
        <dbReference type="EMBL" id="KAI0066678.1"/>
    </source>
</evidence>
<reference evidence="1" key="2">
    <citation type="journal article" date="2022" name="New Phytol.">
        <title>Evolutionary transition to the ectomycorrhizal habit in the genomes of a hyperdiverse lineage of mushroom-forming fungi.</title>
        <authorList>
            <person name="Looney B."/>
            <person name="Miyauchi S."/>
            <person name="Morin E."/>
            <person name="Drula E."/>
            <person name="Courty P.E."/>
            <person name="Kohler A."/>
            <person name="Kuo A."/>
            <person name="LaButti K."/>
            <person name="Pangilinan J."/>
            <person name="Lipzen A."/>
            <person name="Riley R."/>
            <person name="Andreopoulos W."/>
            <person name="He G."/>
            <person name="Johnson J."/>
            <person name="Nolan M."/>
            <person name="Tritt A."/>
            <person name="Barry K.W."/>
            <person name="Grigoriev I.V."/>
            <person name="Nagy L.G."/>
            <person name="Hibbett D."/>
            <person name="Henrissat B."/>
            <person name="Matheny P.B."/>
            <person name="Labbe J."/>
            <person name="Martin F.M."/>
        </authorList>
    </citation>
    <scope>NUCLEOTIDE SEQUENCE</scope>
    <source>
        <strain evidence="1">HHB10654</strain>
    </source>
</reference>
<gene>
    <name evidence="1" type="ORF">BV25DRAFT_1820728</name>
</gene>
<accession>A0ACB8TE19</accession>
<proteinExistence type="predicted"/>
<dbReference type="Proteomes" id="UP000814140">
    <property type="component" value="Unassembled WGS sequence"/>
</dbReference>
<dbReference type="EMBL" id="MU277192">
    <property type="protein sequence ID" value="KAI0066678.1"/>
    <property type="molecule type" value="Genomic_DNA"/>
</dbReference>